<dbReference type="GO" id="GO:0005509">
    <property type="term" value="F:calcium ion binding"/>
    <property type="evidence" value="ECO:0007669"/>
    <property type="project" value="InterPro"/>
</dbReference>
<feature type="compositionally biased region" description="Polar residues" evidence="1">
    <location>
        <begin position="130"/>
        <end position="139"/>
    </location>
</feature>
<feature type="compositionally biased region" description="Pro residues" evidence="1">
    <location>
        <begin position="555"/>
        <end position="572"/>
    </location>
</feature>
<feature type="region of interest" description="Disordered" evidence="1">
    <location>
        <begin position="913"/>
        <end position="938"/>
    </location>
</feature>
<feature type="compositionally biased region" description="Pro residues" evidence="1">
    <location>
        <begin position="610"/>
        <end position="626"/>
    </location>
</feature>
<dbReference type="Gene3D" id="1.10.238.10">
    <property type="entry name" value="EF-hand"/>
    <property type="match status" value="2"/>
</dbReference>
<feature type="domain" description="EF-hand" evidence="2">
    <location>
        <begin position="266"/>
        <end position="301"/>
    </location>
</feature>
<feature type="region of interest" description="Disordered" evidence="1">
    <location>
        <begin position="529"/>
        <end position="590"/>
    </location>
</feature>
<accession>A0A1I8HE31</accession>
<dbReference type="WBParaSite" id="maker-uti_cns_0005746-snap-gene-0.8-mRNA-1">
    <property type="protein sequence ID" value="maker-uti_cns_0005746-snap-gene-0.8-mRNA-1"/>
    <property type="gene ID" value="maker-uti_cns_0005746-snap-gene-0.8"/>
</dbReference>
<dbReference type="Proteomes" id="UP000095280">
    <property type="component" value="Unplaced"/>
</dbReference>
<dbReference type="PANTHER" id="PTHR46763:SF1">
    <property type="entry name" value="DYNEIN REGULATORY COMPLEX PROTEIN 8"/>
    <property type="match status" value="1"/>
</dbReference>
<organism evidence="3 4">
    <name type="scientific">Macrostomum lignano</name>
    <dbReference type="NCBI Taxonomy" id="282301"/>
    <lineage>
        <taxon>Eukaryota</taxon>
        <taxon>Metazoa</taxon>
        <taxon>Spiralia</taxon>
        <taxon>Lophotrochozoa</taxon>
        <taxon>Platyhelminthes</taxon>
        <taxon>Rhabditophora</taxon>
        <taxon>Macrostomorpha</taxon>
        <taxon>Macrostomida</taxon>
        <taxon>Macrostomidae</taxon>
        <taxon>Macrostomum</taxon>
    </lineage>
</organism>
<name>A0A1I8HE31_9PLAT</name>
<feature type="compositionally biased region" description="Low complexity" evidence="1">
    <location>
        <begin position="56"/>
        <end position="68"/>
    </location>
</feature>
<evidence type="ECO:0000313" key="4">
    <source>
        <dbReference type="WBParaSite" id="maker-uti_cns_0005746-snap-gene-0.8-mRNA-1"/>
    </source>
</evidence>
<dbReference type="PROSITE" id="PS50222">
    <property type="entry name" value="EF_HAND_2"/>
    <property type="match status" value="2"/>
</dbReference>
<dbReference type="InterPro" id="IPR011992">
    <property type="entry name" value="EF-hand-dom_pair"/>
</dbReference>
<dbReference type="SUPFAM" id="SSF47473">
    <property type="entry name" value="EF-hand"/>
    <property type="match status" value="1"/>
</dbReference>
<dbReference type="SMART" id="SM00054">
    <property type="entry name" value="EFh"/>
    <property type="match status" value="2"/>
</dbReference>
<reference evidence="4" key="1">
    <citation type="submission" date="2016-11" db="UniProtKB">
        <authorList>
            <consortium name="WormBaseParasite"/>
        </authorList>
    </citation>
    <scope>IDENTIFICATION</scope>
</reference>
<dbReference type="CDD" id="cd00051">
    <property type="entry name" value="EFh"/>
    <property type="match status" value="1"/>
</dbReference>
<feature type="compositionally biased region" description="Pro residues" evidence="1">
    <location>
        <begin position="529"/>
        <end position="540"/>
    </location>
</feature>
<feature type="region of interest" description="Disordered" evidence="1">
    <location>
        <begin position="606"/>
        <end position="626"/>
    </location>
</feature>
<evidence type="ECO:0000313" key="3">
    <source>
        <dbReference type="Proteomes" id="UP000095280"/>
    </source>
</evidence>
<dbReference type="InterPro" id="IPR002048">
    <property type="entry name" value="EF_hand_dom"/>
</dbReference>
<dbReference type="Pfam" id="PF13499">
    <property type="entry name" value="EF-hand_7"/>
    <property type="match status" value="1"/>
</dbReference>
<sequence>CTNSARQTRRTPIGASPAQAVSRRKAAPRSKIQIQGDCDWSAGEAPIEARPLPRGSCSTWRSMSSSSSWHIAKSAPESSWPAAGPEERQARRRKANANEAPQLANTSPRERAGGCAGGRAGADDTDEGSSAGSRSTNADELSPMPLQASSSTPLPSMAPVVAESSATGWPSQQARISACRDSSWRSRRSQQFYILICLICAINSLTDARFVQPPGEARPPGACKTEHFVLADQSTTARLDEAGPVQHPGIEPMQLYQRYPDTAVQELKKRIADAFEIFDHEANQTVDVREVGTIIRSLGCCPTEGELHDILKEMEEEEPLPYVTFDAFLGVAMKILQEKRYKPALEDQLLKAFQVLDIENNGYLTKEEIEKYMVEEGEPFSTEELEEMLSAAIDPEKGTVIYKEYVPLLVVDDASANSIAEPHASALRWCRLRLLGSSGGGPLAAPSAVAGQGHRGSQHRHRAADHQVVPPLKTHRGASDAFTASSLTLTIHNGVEISRSNRPESDVDLRGGYSEIGARRRLMVNRLGPPLPLLPPPPPSGRNMAPRCGSLLRAPLPPPPPPPAPFSAPPPSADLKPTRTKPGSRPDTWLRVGLGAECDRFTAATRRFTDPPPLPPPLPPPPPPPAAPRRPLFVFAVFVCLNDGAAGRRRTVGLIFKQQQHLLEPASGFQVLRYHRAGTRARTSVDPLLQIPEHGLEGQQMRLEKVQLGQDRLGRAGVTRCIRNSVELSRAASKAADTWVRRAARCRDNVDGVVGGVGDGDSRRRCRYRRRFVADADVFPTSSGLRCSFSGLLRWCRCVWPLAIRFRVPAAFVRVPAAFVRVPVAVVRAPAGIVRVPAAVVSVVRNFRPAWTRTQAQLIPVCQHRPVILVPGDHGRVVAGLYHKADGLSRPPRSRPVDERRIGVELEGQRTSQLSPHKRRWTATPVAPRSGPLGLTEAPPEVYRNDARTGSRVELHFERLAFNEHSFYAAASALVADDVRWLWSHKPLISSVWIKSSSADCLQSFSLSLSNSQCFAASLKRSANCWADSVDSCRWDMNLVRSAITSFFLGWSRPMIIFLMSLKVISSMFFGFAMIETDRTALIPARARKRSTSNGAELGVCYRTQYSGGGSGSGSSAGGGVLLSMCTSAEYSGGSAGRRKTRTRCRLSRKPTMPCREQRGTPYQKSGMMPRFSATSVYSCDAFGKGDVACGTGGEAMSDSRWDANVGQQVAVKLALGPLGSGVGPGLAANHPAEAREEVGSVDGDGTADADVDEAQDGVVVPGGDAEYAGIAVNARYYLKVAKEIGGNQQVVFQHDDPIELPMDQYVIQRIQVVSGDSPHPVLIAASQPRQTPLPLDFASRRQRLQRRRSHQVVRVLRDDDWKLGGAGPVGGHLADEQLHLWSAGCHDQHGRGSFVYGTWLSRQRCDRAQPAEQANQQRHQPEQQQGQQASWLKQSALKASHRKTADNCCCY</sequence>
<protein>
    <submittedName>
        <fullName evidence="4">EF-hand domain-containing protein</fullName>
    </submittedName>
</protein>
<evidence type="ECO:0000259" key="2">
    <source>
        <dbReference type="PROSITE" id="PS50222"/>
    </source>
</evidence>
<feature type="domain" description="EF-hand" evidence="2">
    <location>
        <begin position="344"/>
        <end position="379"/>
    </location>
</feature>
<feature type="region of interest" description="Disordered" evidence="1">
    <location>
        <begin position="1408"/>
        <end position="1439"/>
    </location>
</feature>
<keyword evidence="3" id="KW-1185">Reference proteome</keyword>
<feature type="compositionally biased region" description="Low complexity" evidence="1">
    <location>
        <begin position="1414"/>
        <end position="1429"/>
    </location>
</feature>
<dbReference type="FunFam" id="1.10.238.10:FF:000001">
    <property type="entry name" value="Calmodulin 1"/>
    <property type="match status" value="1"/>
</dbReference>
<proteinExistence type="predicted"/>
<evidence type="ECO:0000256" key="1">
    <source>
        <dbReference type="SAM" id="MobiDB-lite"/>
    </source>
</evidence>
<feature type="region of interest" description="Disordered" evidence="1">
    <location>
        <begin position="1"/>
        <end position="157"/>
    </location>
</feature>
<dbReference type="PANTHER" id="PTHR46763">
    <property type="entry name" value="DYNEIN REGULATORY COMPLEX PROTEIN 8"/>
    <property type="match status" value="1"/>
</dbReference>